<sequence>MTKLALSVAAMLLASSSAFAGSDHFGTSTQATATTDNTYTASIRKADMVRHDTQASMKSDAEEPGQGIWGH</sequence>
<protein>
    <submittedName>
        <fullName evidence="3">DUF680 domain-containing protein</fullName>
    </submittedName>
</protein>
<feature type="signal peptide" evidence="2">
    <location>
        <begin position="1"/>
        <end position="20"/>
    </location>
</feature>
<keyword evidence="2" id="KW-0732">Signal</keyword>
<feature type="chain" id="PRO_5046828833" evidence="2">
    <location>
        <begin position="21"/>
        <end position="71"/>
    </location>
</feature>
<dbReference type="EMBL" id="JAMYPJ010000020">
    <property type="protein sequence ID" value="MER8934451.1"/>
    <property type="molecule type" value="Genomic_DNA"/>
</dbReference>
<evidence type="ECO:0000256" key="2">
    <source>
        <dbReference type="SAM" id="SignalP"/>
    </source>
</evidence>
<keyword evidence="4" id="KW-1185">Reference proteome</keyword>
<evidence type="ECO:0000313" key="4">
    <source>
        <dbReference type="Proteomes" id="UP001464387"/>
    </source>
</evidence>
<feature type="region of interest" description="Disordered" evidence="1">
    <location>
        <begin position="50"/>
        <end position="71"/>
    </location>
</feature>
<name>A0ABV1YH17_9HYPH</name>
<proteinExistence type="predicted"/>
<dbReference type="Pfam" id="PF05079">
    <property type="entry name" value="DUF680"/>
    <property type="match status" value="1"/>
</dbReference>
<evidence type="ECO:0000313" key="3">
    <source>
        <dbReference type="EMBL" id="MER8934451.1"/>
    </source>
</evidence>
<dbReference type="InterPro" id="IPR007771">
    <property type="entry name" value="DUF680"/>
</dbReference>
<organism evidence="3 4">
    <name type="scientific">Mesorhizobium opportunistum</name>
    <dbReference type="NCBI Taxonomy" id="593909"/>
    <lineage>
        <taxon>Bacteria</taxon>
        <taxon>Pseudomonadati</taxon>
        <taxon>Pseudomonadota</taxon>
        <taxon>Alphaproteobacteria</taxon>
        <taxon>Hyphomicrobiales</taxon>
        <taxon>Phyllobacteriaceae</taxon>
        <taxon>Mesorhizobium</taxon>
    </lineage>
</organism>
<dbReference type="Proteomes" id="UP001464387">
    <property type="component" value="Unassembled WGS sequence"/>
</dbReference>
<accession>A0ABV1YH17</accession>
<evidence type="ECO:0000256" key="1">
    <source>
        <dbReference type="SAM" id="MobiDB-lite"/>
    </source>
</evidence>
<reference evidence="3 4" key="1">
    <citation type="journal article" date="2024" name="Proc. Natl. Acad. Sci. U.S.A.">
        <title>The evolutionary genomics of adaptation to stress in wild rhizobium bacteria.</title>
        <authorList>
            <person name="Kehlet-Delgado H."/>
            <person name="Montoya A.P."/>
            <person name="Jensen K.T."/>
            <person name="Wendlandt C.E."/>
            <person name="Dexheimer C."/>
            <person name="Roberts M."/>
            <person name="Torres Martinez L."/>
            <person name="Friesen M.L."/>
            <person name="Griffitts J.S."/>
            <person name="Porter S.S."/>
        </authorList>
    </citation>
    <scope>NUCLEOTIDE SEQUENCE [LARGE SCALE GENOMIC DNA]</scope>
    <source>
        <strain evidence="3 4">M0729</strain>
    </source>
</reference>
<gene>
    <name evidence="3" type="ORF">NKI33_15910</name>
</gene>
<dbReference type="RefSeq" id="WP_287273007.1">
    <property type="nucleotide sequence ID" value="NZ_JAMYMY010000023.1"/>
</dbReference>
<comment type="caution">
    <text evidence="3">The sequence shown here is derived from an EMBL/GenBank/DDBJ whole genome shotgun (WGS) entry which is preliminary data.</text>
</comment>